<dbReference type="Proteomes" id="UP001382904">
    <property type="component" value="Unassembled WGS sequence"/>
</dbReference>
<organism evidence="2 3">
    <name type="scientific">Streptomyces caledonius</name>
    <dbReference type="NCBI Taxonomy" id="3134107"/>
    <lineage>
        <taxon>Bacteria</taxon>
        <taxon>Bacillati</taxon>
        <taxon>Actinomycetota</taxon>
        <taxon>Actinomycetes</taxon>
        <taxon>Kitasatosporales</taxon>
        <taxon>Streptomycetaceae</taxon>
        <taxon>Streptomyces</taxon>
    </lineage>
</organism>
<dbReference type="EMBL" id="JBBKAM010000002">
    <property type="protein sequence ID" value="MEJ8645160.1"/>
    <property type="molecule type" value="Genomic_DNA"/>
</dbReference>
<proteinExistence type="predicted"/>
<gene>
    <name evidence="2" type="ORF">WKI68_35980</name>
</gene>
<name>A0ABU8UBC5_9ACTN</name>
<protein>
    <submittedName>
        <fullName evidence="2">Uncharacterized protein</fullName>
    </submittedName>
</protein>
<reference evidence="2 3" key="1">
    <citation type="submission" date="2024-03" db="EMBL/GenBank/DDBJ databases">
        <title>Novel Streptomyces species of biotechnological and ecological value are a feature of Machair soil.</title>
        <authorList>
            <person name="Prole J.R."/>
            <person name="Goodfellow M."/>
            <person name="Allenby N."/>
            <person name="Ward A.C."/>
        </authorList>
    </citation>
    <scope>NUCLEOTIDE SEQUENCE [LARGE SCALE GENOMIC DNA]</scope>
    <source>
        <strain evidence="2 3">MS1.HAVA.3</strain>
    </source>
</reference>
<keyword evidence="3" id="KW-1185">Reference proteome</keyword>
<evidence type="ECO:0000256" key="1">
    <source>
        <dbReference type="SAM" id="MobiDB-lite"/>
    </source>
</evidence>
<evidence type="ECO:0000313" key="2">
    <source>
        <dbReference type="EMBL" id="MEJ8645160.1"/>
    </source>
</evidence>
<feature type="region of interest" description="Disordered" evidence="1">
    <location>
        <begin position="1"/>
        <end position="90"/>
    </location>
</feature>
<sequence length="326" mass="32618">MVPAAEGAALEVPDADGLAGLGEVQGDPVGEFGEQEELGERPVADVGDPELGGQQGRLGPGAEEQQGHGRGQGTVLAGGGEDRGRGQQGHCPLGAAVPGPFDDAALGAQGVDEFAGGRGVRPGFVAAGAPEGDGQRAVDLEDEGDVVQGEGLDALRQIAVGDLHHHGPALELPGRGHPLDGVYGVLGGGEGACGVGYAGPAAAQEFAGPGPGEGEGPFDREAGFAGGEPDPAGLLAVGRAAELGDELAADAHRSVAGLLYDHGLDHPGQGALRGAFEVLGEGAADRVQSQGDLLMNCCRLCSTELAPVPAMLRIVFFPVVRTRPFR</sequence>
<feature type="compositionally biased region" description="Gly residues" evidence="1">
    <location>
        <begin position="68"/>
        <end position="79"/>
    </location>
</feature>
<evidence type="ECO:0000313" key="3">
    <source>
        <dbReference type="Proteomes" id="UP001382904"/>
    </source>
</evidence>
<comment type="caution">
    <text evidence="2">The sequence shown here is derived from an EMBL/GenBank/DDBJ whole genome shotgun (WGS) entry which is preliminary data.</text>
</comment>
<accession>A0ABU8UBC5</accession>